<dbReference type="OrthoDB" id="3798088at2759"/>
<protein>
    <recommendedName>
        <fullName evidence="2">BTB domain-containing protein</fullName>
    </recommendedName>
</protein>
<dbReference type="SUPFAM" id="SSF54695">
    <property type="entry name" value="POZ domain"/>
    <property type="match status" value="1"/>
</dbReference>
<proteinExistence type="predicted"/>
<reference evidence="3" key="1">
    <citation type="journal article" date="2020" name="Stud. Mycol.">
        <title>101 Dothideomycetes genomes: a test case for predicting lifestyles and emergence of pathogens.</title>
        <authorList>
            <person name="Haridas S."/>
            <person name="Albert R."/>
            <person name="Binder M."/>
            <person name="Bloem J."/>
            <person name="Labutti K."/>
            <person name="Salamov A."/>
            <person name="Andreopoulos B."/>
            <person name="Baker S."/>
            <person name="Barry K."/>
            <person name="Bills G."/>
            <person name="Bluhm B."/>
            <person name="Cannon C."/>
            <person name="Castanera R."/>
            <person name="Culley D."/>
            <person name="Daum C."/>
            <person name="Ezra D."/>
            <person name="Gonzalez J."/>
            <person name="Henrissat B."/>
            <person name="Kuo A."/>
            <person name="Liang C."/>
            <person name="Lipzen A."/>
            <person name="Lutzoni F."/>
            <person name="Magnuson J."/>
            <person name="Mondo S."/>
            <person name="Nolan M."/>
            <person name="Ohm R."/>
            <person name="Pangilinan J."/>
            <person name="Park H.-J."/>
            <person name="Ramirez L."/>
            <person name="Alfaro M."/>
            <person name="Sun H."/>
            <person name="Tritt A."/>
            <person name="Yoshinaga Y."/>
            <person name="Zwiers L.-H."/>
            <person name="Turgeon B."/>
            <person name="Goodwin S."/>
            <person name="Spatafora J."/>
            <person name="Crous P."/>
            <person name="Grigoriev I."/>
        </authorList>
    </citation>
    <scope>NUCLEOTIDE SEQUENCE</scope>
    <source>
        <strain evidence="3">CBS 119687</strain>
    </source>
</reference>
<feature type="compositionally biased region" description="Polar residues" evidence="1">
    <location>
        <begin position="314"/>
        <end position="330"/>
    </location>
</feature>
<dbReference type="InterPro" id="IPR000210">
    <property type="entry name" value="BTB/POZ_dom"/>
</dbReference>
<dbReference type="Gene3D" id="3.30.710.10">
    <property type="entry name" value="Potassium Channel Kv1.1, Chain A"/>
    <property type="match status" value="1"/>
</dbReference>
<gene>
    <name evidence="3" type="ORF">P153DRAFT_50142</name>
</gene>
<keyword evidence="4" id="KW-1185">Reference proteome</keyword>
<evidence type="ECO:0000259" key="2">
    <source>
        <dbReference type="PROSITE" id="PS50097"/>
    </source>
</evidence>
<dbReference type="CDD" id="cd18186">
    <property type="entry name" value="BTB_POZ_ZBTB_KLHL-like"/>
    <property type="match status" value="1"/>
</dbReference>
<evidence type="ECO:0000256" key="1">
    <source>
        <dbReference type="SAM" id="MobiDB-lite"/>
    </source>
</evidence>
<feature type="region of interest" description="Disordered" evidence="1">
    <location>
        <begin position="310"/>
        <end position="330"/>
    </location>
</feature>
<evidence type="ECO:0000313" key="3">
    <source>
        <dbReference type="EMBL" id="KAF2128228.1"/>
    </source>
</evidence>
<organism evidence="3 4">
    <name type="scientific">Dothidotthia symphoricarpi CBS 119687</name>
    <dbReference type="NCBI Taxonomy" id="1392245"/>
    <lineage>
        <taxon>Eukaryota</taxon>
        <taxon>Fungi</taxon>
        <taxon>Dikarya</taxon>
        <taxon>Ascomycota</taxon>
        <taxon>Pezizomycotina</taxon>
        <taxon>Dothideomycetes</taxon>
        <taxon>Pleosporomycetidae</taxon>
        <taxon>Pleosporales</taxon>
        <taxon>Dothidotthiaceae</taxon>
        <taxon>Dothidotthia</taxon>
    </lineage>
</organism>
<name>A0A6A6ABH3_9PLEO</name>
<feature type="domain" description="BTB" evidence="2">
    <location>
        <begin position="34"/>
        <end position="107"/>
    </location>
</feature>
<dbReference type="Pfam" id="PF00651">
    <property type="entry name" value="BTB"/>
    <property type="match status" value="1"/>
</dbReference>
<dbReference type="PANTHER" id="PTHR47843">
    <property type="entry name" value="BTB DOMAIN-CONTAINING PROTEIN-RELATED"/>
    <property type="match status" value="1"/>
</dbReference>
<dbReference type="AlphaFoldDB" id="A0A6A6ABH3"/>
<dbReference type="RefSeq" id="XP_033522617.1">
    <property type="nucleotide sequence ID" value="XM_033673241.1"/>
</dbReference>
<evidence type="ECO:0000313" key="4">
    <source>
        <dbReference type="Proteomes" id="UP000799771"/>
    </source>
</evidence>
<dbReference type="GeneID" id="54413673"/>
<dbReference type="Proteomes" id="UP000799771">
    <property type="component" value="Unassembled WGS sequence"/>
</dbReference>
<dbReference type="InterPro" id="IPR011333">
    <property type="entry name" value="SKP1/BTB/POZ_sf"/>
</dbReference>
<dbReference type="PROSITE" id="PS50097">
    <property type="entry name" value="BTB"/>
    <property type="match status" value="1"/>
</dbReference>
<dbReference type="EMBL" id="ML977509">
    <property type="protein sequence ID" value="KAF2128228.1"/>
    <property type="molecule type" value="Genomic_DNA"/>
</dbReference>
<sequence length="330" mass="37558">MAPSKESIKALEKLSLEDPIPCCEPTTKPPLATFDRMMKVMVGAGCVQKEYHIHRGLLCFHSAYFKKLLDGPFEEGGSDSHTLSDVSINTFERFYYWLYTGVVTDGTGVSDANLGWADIINLYVFADFHMVQALKNRAVELFFLHMAQVWGVNAQCSSLMYAGTTQTSMLRKLHIDILLDTYAFGDSSWKDPGQEFPNEFLMDLIDACRTKELVPGSTSVLKTKGKTVWIKEMKRDFCAKYHDHRKVDTYSAAKSTRRRHSLVGQNHVHRLSSNRPHPTGMPLPSDYVLELPKARPHVPQLRRIQVEQDHMQQVRRNGSHDQAVSRVSQR</sequence>
<accession>A0A6A6ABH3</accession>
<dbReference type="PANTHER" id="PTHR47843:SF2">
    <property type="entry name" value="BTB DOMAIN-CONTAINING PROTEIN"/>
    <property type="match status" value="1"/>
</dbReference>